<keyword evidence="1" id="KW-0805">Transcription regulation</keyword>
<dbReference type="InterPro" id="IPR005119">
    <property type="entry name" value="LysR_subst-bd"/>
</dbReference>
<dbReference type="PROSITE" id="PS50931">
    <property type="entry name" value="HTH_LYSR"/>
    <property type="match status" value="1"/>
</dbReference>
<keyword evidence="6" id="KW-1185">Reference proteome</keyword>
<reference evidence="5" key="1">
    <citation type="submission" date="2021-07" db="EMBL/GenBank/DDBJ databases">
        <title>Roseobacter insulae sp. nov., isolated from a tidal flat.</title>
        <authorList>
            <person name="Park S."/>
            <person name="Yoon J.-H."/>
        </authorList>
    </citation>
    <scope>NUCLEOTIDE SEQUENCE</scope>
    <source>
        <strain evidence="5">YSTF-M11</strain>
    </source>
</reference>
<organism evidence="5 6">
    <name type="scientific">Roseobacter insulae</name>
    <dbReference type="NCBI Taxonomy" id="2859783"/>
    <lineage>
        <taxon>Bacteria</taxon>
        <taxon>Pseudomonadati</taxon>
        <taxon>Pseudomonadota</taxon>
        <taxon>Alphaproteobacteria</taxon>
        <taxon>Rhodobacterales</taxon>
        <taxon>Roseobacteraceae</taxon>
        <taxon>Roseobacter</taxon>
    </lineage>
</organism>
<evidence type="ECO:0000256" key="1">
    <source>
        <dbReference type="ARBA" id="ARBA00023015"/>
    </source>
</evidence>
<evidence type="ECO:0000313" key="5">
    <source>
        <dbReference type="EMBL" id="MBW4709116.1"/>
    </source>
</evidence>
<dbReference type="InterPro" id="IPR000847">
    <property type="entry name" value="LysR_HTH_N"/>
</dbReference>
<dbReference type="GO" id="GO:0003677">
    <property type="term" value="F:DNA binding"/>
    <property type="evidence" value="ECO:0007669"/>
    <property type="project" value="UniProtKB-KW"/>
</dbReference>
<name>A0A9X1FWQ2_9RHOB</name>
<dbReference type="Pfam" id="PF00126">
    <property type="entry name" value="HTH_1"/>
    <property type="match status" value="1"/>
</dbReference>
<protein>
    <submittedName>
        <fullName evidence="5">LysR family transcriptional regulator</fullName>
    </submittedName>
</protein>
<dbReference type="Proteomes" id="UP001138661">
    <property type="component" value="Unassembled WGS sequence"/>
</dbReference>
<evidence type="ECO:0000313" key="6">
    <source>
        <dbReference type="Proteomes" id="UP001138661"/>
    </source>
</evidence>
<dbReference type="AlphaFoldDB" id="A0A9X1FWQ2"/>
<proteinExistence type="predicted"/>
<dbReference type="PANTHER" id="PTHR30419:SF8">
    <property type="entry name" value="NITROGEN ASSIMILATION TRANSCRIPTIONAL ACTIVATOR-RELATED"/>
    <property type="match status" value="1"/>
</dbReference>
<dbReference type="PANTHER" id="PTHR30419">
    <property type="entry name" value="HTH-TYPE TRANSCRIPTIONAL REGULATOR YBHD"/>
    <property type="match status" value="1"/>
</dbReference>
<evidence type="ECO:0000256" key="3">
    <source>
        <dbReference type="ARBA" id="ARBA00023163"/>
    </source>
</evidence>
<gene>
    <name evidence="5" type="ORF">KX928_15095</name>
</gene>
<keyword evidence="3" id="KW-0804">Transcription</keyword>
<dbReference type="EMBL" id="JAHXDN010000004">
    <property type="protein sequence ID" value="MBW4709116.1"/>
    <property type="molecule type" value="Genomic_DNA"/>
</dbReference>
<evidence type="ECO:0000256" key="2">
    <source>
        <dbReference type="ARBA" id="ARBA00023125"/>
    </source>
</evidence>
<accession>A0A9X1FWQ2</accession>
<evidence type="ECO:0000259" key="4">
    <source>
        <dbReference type="PROSITE" id="PS50931"/>
    </source>
</evidence>
<feature type="domain" description="HTH lysR-type" evidence="4">
    <location>
        <begin position="7"/>
        <end position="64"/>
    </location>
</feature>
<dbReference type="GO" id="GO:0003700">
    <property type="term" value="F:DNA-binding transcription factor activity"/>
    <property type="evidence" value="ECO:0007669"/>
    <property type="project" value="InterPro"/>
</dbReference>
<comment type="caution">
    <text evidence="5">The sequence shown here is derived from an EMBL/GenBank/DDBJ whole genome shotgun (WGS) entry which is preliminary data.</text>
</comment>
<dbReference type="Pfam" id="PF03466">
    <property type="entry name" value="LysR_substrate"/>
    <property type="match status" value="1"/>
</dbReference>
<keyword evidence="2" id="KW-0238">DNA-binding</keyword>
<dbReference type="InterPro" id="IPR050950">
    <property type="entry name" value="HTH-type_LysR_regulators"/>
</dbReference>
<dbReference type="GO" id="GO:0005829">
    <property type="term" value="C:cytosol"/>
    <property type="evidence" value="ECO:0007669"/>
    <property type="project" value="TreeGrafter"/>
</dbReference>
<sequence>MKIDPRLRLRHLSTFLEVARTGSVVSASAELGVTQPAVSKTLKELESIVGVPLFDRRNRRLFLNASGVIFQRLGAAALNELDRAQTSARAAHRNISKLSVGALPTTATTLVPTAALDLQRLMPSCVLRVSTGPNWFLLSQLRAGALDIVVGRMADPDSMTGLTFQQLHAENVVAVVRHDHPLTCRPDSEAFLSYPLILPPSGAVIHQLVRSYLVSVGASDARPIFESVSLAFSRHILLESDAIWFISKGVIREELHNGLLRALDLDAPMLAGPVGISRRADEAASPEAEALIAALQNASKCG</sequence>